<dbReference type="InterPro" id="IPR000792">
    <property type="entry name" value="Tscrpt_reg_LuxR_C"/>
</dbReference>
<dbReference type="SUPFAM" id="SSF46894">
    <property type="entry name" value="C-terminal effector domain of the bipartite response regulators"/>
    <property type="match status" value="1"/>
</dbReference>
<dbReference type="EMBL" id="CP157484">
    <property type="protein sequence ID" value="XBO40418.1"/>
    <property type="molecule type" value="Genomic_DNA"/>
</dbReference>
<protein>
    <submittedName>
        <fullName evidence="2">Response regulator transcription factor</fullName>
    </submittedName>
</protein>
<reference evidence="2" key="1">
    <citation type="submission" date="2024-05" db="EMBL/GenBank/DDBJ databases">
        <authorList>
            <person name="Kim S."/>
            <person name="Heo J."/>
            <person name="Choi H."/>
            <person name="Choi Y."/>
            <person name="Kwon S.-W."/>
            <person name="Kim Y."/>
        </authorList>
    </citation>
    <scope>NUCLEOTIDE SEQUENCE</scope>
    <source>
        <strain evidence="2">KACC 23698</strain>
    </source>
</reference>
<dbReference type="CDD" id="cd06170">
    <property type="entry name" value="LuxR_C_like"/>
    <property type="match status" value="1"/>
</dbReference>
<dbReference type="InterPro" id="IPR011006">
    <property type="entry name" value="CheY-like_superfamily"/>
</dbReference>
<accession>A0AAU7JJE0</accession>
<gene>
    <name evidence="2" type="ORF">ABEG18_06530</name>
</gene>
<dbReference type="GO" id="GO:0006355">
    <property type="term" value="P:regulation of DNA-templated transcription"/>
    <property type="evidence" value="ECO:0007669"/>
    <property type="project" value="InterPro"/>
</dbReference>
<dbReference type="InterPro" id="IPR016032">
    <property type="entry name" value="Sig_transdc_resp-reg_C-effctor"/>
</dbReference>
<dbReference type="InterPro" id="IPR051015">
    <property type="entry name" value="EvgA-like"/>
</dbReference>
<dbReference type="SMART" id="SM00421">
    <property type="entry name" value="HTH_LUXR"/>
    <property type="match status" value="1"/>
</dbReference>
<dbReference type="PANTHER" id="PTHR45566:SF1">
    <property type="entry name" value="HTH-TYPE TRANSCRIPTIONAL REGULATOR YHJB-RELATED"/>
    <property type="match status" value="1"/>
</dbReference>
<dbReference type="Pfam" id="PF00196">
    <property type="entry name" value="GerE"/>
    <property type="match status" value="1"/>
</dbReference>
<evidence type="ECO:0000313" key="2">
    <source>
        <dbReference type="EMBL" id="XBO40418.1"/>
    </source>
</evidence>
<dbReference type="RefSeq" id="WP_406857277.1">
    <property type="nucleotide sequence ID" value="NZ_CP157484.1"/>
</dbReference>
<dbReference type="SUPFAM" id="SSF52172">
    <property type="entry name" value="CheY-like"/>
    <property type="match status" value="1"/>
</dbReference>
<name>A0AAU7JJE0_9HYPH</name>
<dbReference type="GO" id="GO:0003677">
    <property type="term" value="F:DNA binding"/>
    <property type="evidence" value="ECO:0007669"/>
    <property type="project" value="InterPro"/>
</dbReference>
<dbReference type="PANTHER" id="PTHR45566">
    <property type="entry name" value="HTH-TYPE TRANSCRIPTIONAL REGULATOR YHJB-RELATED"/>
    <property type="match status" value="1"/>
</dbReference>
<sequence length="246" mass="25983">MGNSSPAIVVERNALLRDGLVGLLKSTHIKVIASGSTLDECRSFAVKVKPKLVVGSLDGADDLAAWIGSVRADYPEAKIAVLSDCADAERISLALRLGVGAFVLNSMSSAAFIGALELCLMGVTILPCGSFLAQDLAQMLSFPAPPKPIQVIANIADGRPRLSSREVSILRLLIEGWSNKLIARELAIAEATVKVHVKAVLRKIRVQNRTQAAIWAMSNGVLSSDADLTVDMVPAITVQSAIPVHA</sequence>
<proteinExistence type="predicted"/>
<feature type="domain" description="HTH luxR-type" evidence="1">
    <location>
        <begin position="155"/>
        <end position="220"/>
    </location>
</feature>
<dbReference type="AlphaFoldDB" id="A0AAU7JJE0"/>
<dbReference type="Gene3D" id="3.40.50.2300">
    <property type="match status" value="1"/>
</dbReference>
<dbReference type="PROSITE" id="PS00622">
    <property type="entry name" value="HTH_LUXR_1"/>
    <property type="match status" value="1"/>
</dbReference>
<dbReference type="PROSITE" id="PS50043">
    <property type="entry name" value="HTH_LUXR_2"/>
    <property type="match status" value="1"/>
</dbReference>
<evidence type="ECO:0000259" key="1">
    <source>
        <dbReference type="PROSITE" id="PS50043"/>
    </source>
</evidence>
<organism evidence="2">
    <name type="scientific">Alsobacter sp. KACC 23698</name>
    <dbReference type="NCBI Taxonomy" id="3149229"/>
    <lineage>
        <taxon>Bacteria</taxon>
        <taxon>Pseudomonadati</taxon>
        <taxon>Pseudomonadota</taxon>
        <taxon>Alphaproteobacteria</taxon>
        <taxon>Hyphomicrobiales</taxon>
        <taxon>Alsobacteraceae</taxon>
        <taxon>Alsobacter</taxon>
    </lineage>
</organism>
<dbReference type="PRINTS" id="PR00038">
    <property type="entry name" value="HTHLUXR"/>
</dbReference>